<dbReference type="AlphaFoldDB" id="A0A210QV83"/>
<dbReference type="EMBL" id="NEDP02001725">
    <property type="protein sequence ID" value="OWF52635.1"/>
    <property type="molecule type" value="Genomic_DNA"/>
</dbReference>
<evidence type="ECO:0000256" key="1">
    <source>
        <dbReference type="ARBA" id="ARBA00004496"/>
    </source>
</evidence>
<dbReference type="Gene3D" id="3.90.470.40">
    <property type="entry name" value="RTP801-like"/>
    <property type="match status" value="1"/>
</dbReference>
<dbReference type="Pfam" id="PF07809">
    <property type="entry name" value="RTP801_C"/>
    <property type="match status" value="1"/>
</dbReference>
<keyword evidence="5" id="KW-1185">Reference proteome</keyword>
<dbReference type="STRING" id="6573.A0A210QV83"/>
<dbReference type="PANTHER" id="PTHR12478:SF16">
    <property type="entry name" value="PROTEIN CHARYBDE-RELATED"/>
    <property type="match status" value="1"/>
</dbReference>
<dbReference type="GO" id="GO:0009968">
    <property type="term" value="P:negative regulation of signal transduction"/>
    <property type="evidence" value="ECO:0007669"/>
    <property type="project" value="InterPro"/>
</dbReference>
<comment type="subcellular location">
    <subcellularLocation>
        <location evidence="1">Cytoplasm</location>
    </subcellularLocation>
</comment>
<dbReference type="InterPro" id="IPR038281">
    <property type="entry name" value="RTP801-like_C_sf"/>
</dbReference>
<keyword evidence="3" id="KW-0963">Cytoplasm</keyword>
<proteinExistence type="inferred from homology"/>
<name>A0A210QV83_MIZYE</name>
<dbReference type="PANTHER" id="PTHR12478">
    <property type="entry name" value="DNA-DAMAGE-INDUCIBLE TRANSCRIPT 4 PROTEIN DDIT4"/>
    <property type="match status" value="1"/>
</dbReference>
<dbReference type="OrthoDB" id="10018535at2759"/>
<evidence type="ECO:0000313" key="4">
    <source>
        <dbReference type="EMBL" id="OWF52635.1"/>
    </source>
</evidence>
<evidence type="ECO:0000256" key="3">
    <source>
        <dbReference type="ARBA" id="ARBA00022490"/>
    </source>
</evidence>
<dbReference type="InterPro" id="IPR012918">
    <property type="entry name" value="RTP801-like"/>
</dbReference>
<dbReference type="GO" id="GO:0006915">
    <property type="term" value="P:apoptotic process"/>
    <property type="evidence" value="ECO:0007669"/>
    <property type="project" value="TreeGrafter"/>
</dbReference>
<evidence type="ECO:0000313" key="5">
    <source>
        <dbReference type="Proteomes" id="UP000242188"/>
    </source>
</evidence>
<dbReference type="Proteomes" id="UP000242188">
    <property type="component" value="Unassembled WGS sequence"/>
</dbReference>
<comment type="caution">
    <text evidence="4">The sequence shown here is derived from an EMBL/GenBank/DDBJ whole genome shotgun (WGS) entry which is preliminary data.</text>
</comment>
<evidence type="ECO:0000256" key="2">
    <source>
        <dbReference type="ARBA" id="ARBA00010670"/>
    </source>
</evidence>
<gene>
    <name evidence="4" type="ORF">KP79_PYT05848</name>
</gene>
<comment type="similarity">
    <text evidence="2">Belongs to the DDIT4 family.</text>
</comment>
<protein>
    <submittedName>
        <fullName evidence="4">DNA damage-inducible transcript 4-like protein</fullName>
    </submittedName>
</protein>
<organism evidence="4 5">
    <name type="scientific">Mizuhopecten yessoensis</name>
    <name type="common">Japanese scallop</name>
    <name type="synonym">Patinopecten yessoensis</name>
    <dbReference type="NCBI Taxonomy" id="6573"/>
    <lineage>
        <taxon>Eukaryota</taxon>
        <taxon>Metazoa</taxon>
        <taxon>Spiralia</taxon>
        <taxon>Lophotrochozoa</taxon>
        <taxon>Mollusca</taxon>
        <taxon>Bivalvia</taxon>
        <taxon>Autobranchia</taxon>
        <taxon>Pteriomorphia</taxon>
        <taxon>Pectinida</taxon>
        <taxon>Pectinoidea</taxon>
        <taxon>Pectinidae</taxon>
        <taxon>Mizuhopecten</taxon>
    </lineage>
</organism>
<dbReference type="GO" id="GO:0005737">
    <property type="term" value="C:cytoplasm"/>
    <property type="evidence" value="ECO:0007669"/>
    <property type="project" value="UniProtKB-SubCell"/>
</dbReference>
<sequence>MVETERNSNNLCAVTTKSDAVFEAVDSSRQTKVQRMLHKLKSTTVKGMTIIKGQRNLSAAEPTPVKPAQEQHDDMMDEADLSHCPLQSNFENMMEKNQWKDLVILIKQALSSVGDDKFGCELLIPCGLVMCIARDIMASARKEPCGLRGCVLFINLEDKNKCQNLVKLYCDPTTVSTFELYLTLKEDTRGWCKLKKFFIAISGYLDKKKNLDLKFLCSGYGLDKKKLYRLNN</sequence>
<dbReference type="GO" id="GO:0032006">
    <property type="term" value="P:regulation of TOR signaling"/>
    <property type="evidence" value="ECO:0007669"/>
    <property type="project" value="TreeGrafter"/>
</dbReference>
<reference evidence="4 5" key="1">
    <citation type="journal article" date="2017" name="Nat. Ecol. Evol.">
        <title>Scallop genome provides insights into evolution of bilaterian karyotype and development.</title>
        <authorList>
            <person name="Wang S."/>
            <person name="Zhang J."/>
            <person name="Jiao W."/>
            <person name="Li J."/>
            <person name="Xun X."/>
            <person name="Sun Y."/>
            <person name="Guo X."/>
            <person name="Huan P."/>
            <person name="Dong B."/>
            <person name="Zhang L."/>
            <person name="Hu X."/>
            <person name="Sun X."/>
            <person name="Wang J."/>
            <person name="Zhao C."/>
            <person name="Wang Y."/>
            <person name="Wang D."/>
            <person name="Huang X."/>
            <person name="Wang R."/>
            <person name="Lv J."/>
            <person name="Li Y."/>
            <person name="Zhang Z."/>
            <person name="Liu B."/>
            <person name="Lu W."/>
            <person name="Hui Y."/>
            <person name="Liang J."/>
            <person name="Zhou Z."/>
            <person name="Hou R."/>
            <person name="Li X."/>
            <person name="Liu Y."/>
            <person name="Li H."/>
            <person name="Ning X."/>
            <person name="Lin Y."/>
            <person name="Zhao L."/>
            <person name="Xing Q."/>
            <person name="Dou J."/>
            <person name="Li Y."/>
            <person name="Mao J."/>
            <person name="Guo H."/>
            <person name="Dou H."/>
            <person name="Li T."/>
            <person name="Mu C."/>
            <person name="Jiang W."/>
            <person name="Fu Q."/>
            <person name="Fu X."/>
            <person name="Miao Y."/>
            <person name="Liu J."/>
            <person name="Yu Q."/>
            <person name="Li R."/>
            <person name="Liao H."/>
            <person name="Li X."/>
            <person name="Kong Y."/>
            <person name="Jiang Z."/>
            <person name="Chourrout D."/>
            <person name="Li R."/>
            <person name="Bao Z."/>
        </authorList>
    </citation>
    <scope>NUCLEOTIDE SEQUENCE [LARGE SCALE GENOMIC DNA]</scope>
    <source>
        <strain evidence="4 5">PY_sf001</strain>
    </source>
</reference>
<accession>A0A210QV83</accession>